<feature type="transmembrane region" description="Helical" evidence="5">
    <location>
        <begin position="96"/>
        <end position="113"/>
    </location>
</feature>
<feature type="transmembrane region" description="Helical" evidence="5">
    <location>
        <begin position="200"/>
        <end position="233"/>
    </location>
</feature>
<evidence type="ECO:0000259" key="6">
    <source>
        <dbReference type="Pfam" id="PF04932"/>
    </source>
</evidence>
<evidence type="ECO:0000313" key="8">
    <source>
        <dbReference type="Proteomes" id="UP000037175"/>
    </source>
</evidence>
<feature type="transmembrane region" description="Helical" evidence="5">
    <location>
        <begin position="59"/>
        <end position="81"/>
    </location>
</feature>
<evidence type="ECO:0000256" key="3">
    <source>
        <dbReference type="ARBA" id="ARBA00022989"/>
    </source>
</evidence>
<keyword evidence="4 5" id="KW-0472">Membrane</keyword>
<keyword evidence="2 5" id="KW-0812">Transmembrane</keyword>
<evidence type="ECO:0000256" key="4">
    <source>
        <dbReference type="ARBA" id="ARBA00023136"/>
    </source>
</evidence>
<feature type="transmembrane region" description="Helical" evidence="5">
    <location>
        <begin position="125"/>
        <end position="148"/>
    </location>
</feature>
<dbReference type="EMBL" id="LGTE01000006">
    <property type="protein sequence ID" value="KNZ70052.1"/>
    <property type="molecule type" value="Genomic_DNA"/>
</dbReference>
<feature type="transmembrane region" description="Helical" evidence="5">
    <location>
        <begin position="372"/>
        <end position="396"/>
    </location>
</feature>
<evidence type="ECO:0000256" key="1">
    <source>
        <dbReference type="ARBA" id="ARBA00004141"/>
    </source>
</evidence>
<dbReference type="Pfam" id="PF04932">
    <property type="entry name" value="Wzy_C"/>
    <property type="match status" value="1"/>
</dbReference>
<feature type="transmembrane region" description="Helical" evidence="5">
    <location>
        <begin position="29"/>
        <end position="47"/>
    </location>
</feature>
<sequence>MEYFFYLIIFLIPYLAVSPWQKVMRIPAGLIYVGLVLVFVLMLLLERPERLRWKNISRVQLVVPLLIFFAVNLFSILRIIISKGMAALNANNLKEMGFLGFAVLFYWAVTVFVDNEERFMKSLKTFVICSSIASIYGITRLILFMVGSDYGLAQGWTVPRLLATAGESQVFGGFVISVLPLMIADVLFKNNIFEGPWNHFHMGILLLALIMTFSAGAWAGLVVAVIFLVLWFRYYSPKSIVSSALVVLVVTMGVFLIDRTIYPNYLEGFNSIVFKITGHAPAPEKFANKNAFEVLKQEMPQSTASRDQQYVESVFSKVERSWFRAALWNMFKSSPILGIGAGNFEALYNKYRPPGVPAPPYVPKPHNQYMEILAETGIIGMLAFIGIILNLFWYIFQCWPRLEPNKRRILVGLVACLLAVGVHGYAFGILVHLQVWLLLALTMSLLKLDPTTRTLSAIRGGLY</sequence>
<proteinExistence type="predicted"/>
<feature type="transmembrane region" description="Helical" evidence="5">
    <location>
        <begin position="239"/>
        <end position="257"/>
    </location>
</feature>
<evidence type="ECO:0000256" key="2">
    <source>
        <dbReference type="ARBA" id="ARBA00022692"/>
    </source>
</evidence>
<dbReference type="GO" id="GO:0016020">
    <property type="term" value="C:membrane"/>
    <property type="evidence" value="ECO:0007669"/>
    <property type="project" value="UniProtKB-SubCell"/>
</dbReference>
<organism evidence="7 8">
    <name type="scientific">Thermincola ferriacetica</name>
    <dbReference type="NCBI Taxonomy" id="281456"/>
    <lineage>
        <taxon>Bacteria</taxon>
        <taxon>Bacillati</taxon>
        <taxon>Bacillota</taxon>
        <taxon>Clostridia</taxon>
        <taxon>Eubacteriales</taxon>
        <taxon>Thermincolaceae</taxon>
        <taxon>Thermincola</taxon>
    </lineage>
</organism>
<dbReference type="InterPro" id="IPR007016">
    <property type="entry name" value="O-antigen_ligase-rel_domated"/>
</dbReference>
<reference evidence="8" key="1">
    <citation type="submission" date="2015-07" db="EMBL/GenBank/DDBJ databases">
        <title>Complete Genome of Thermincola ferriacetica strain Z-0001T.</title>
        <authorList>
            <person name="Lusk B."/>
            <person name="Badalamenti J.P."/>
            <person name="Parameswaran P."/>
            <person name="Bond D.R."/>
            <person name="Torres C.I."/>
        </authorList>
    </citation>
    <scope>NUCLEOTIDE SEQUENCE [LARGE SCALE GENOMIC DNA]</scope>
    <source>
        <strain evidence="8">Z-0001</strain>
    </source>
</reference>
<evidence type="ECO:0000256" key="5">
    <source>
        <dbReference type="SAM" id="Phobius"/>
    </source>
</evidence>
<comment type="subcellular location">
    <subcellularLocation>
        <location evidence="1">Membrane</location>
        <topology evidence="1">Multi-pass membrane protein</topology>
    </subcellularLocation>
</comment>
<comment type="caution">
    <text evidence="7">The sequence shown here is derived from an EMBL/GenBank/DDBJ whole genome shotgun (WGS) entry which is preliminary data.</text>
</comment>
<keyword evidence="8" id="KW-1185">Reference proteome</keyword>
<dbReference type="RefSeq" id="WP_052217271.1">
    <property type="nucleotide sequence ID" value="NZ_LGTE01000006.1"/>
</dbReference>
<feature type="domain" description="O-antigen ligase-related" evidence="6">
    <location>
        <begin position="203"/>
        <end position="385"/>
    </location>
</feature>
<accession>A0A0L6W397</accession>
<dbReference type="Proteomes" id="UP000037175">
    <property type="component" value="Unassembled WGS sequence"/>
</dbReference>
<keyword evidence="3 5" id="KW-1133">Transmembrane helix</keyword>
<evidence type="ECO:0000313" key="7">
    <source>
        <dbReference type="EMBL" id="KNZ70052.1"/>
    </source>
</evidence>
<dbReference type="PANTHER" id="PTHR37422:SF13">
    <property type="entry name" value="LIPOPOLYSACCHARIDE BIOSYNTHESIS PROTEIN PA4999-RELATED"/>
    <property type="match status" value="1"/>
</dbReference>
<feature type="transmembrane region" description="Helical" evidence="5">
    <location>
        <begin position="408"/>
        <end position="439"/>
    </location>
</feature>
<gene>
    <name evidence="7" type="ORF">Tfer_1192</name>
</gene>
<dbReference type="InterPro" id="IPR051533">
    <property type="entry name" value="WaaL-like"/>
</dbReference>
<dbReference type="PANTHER" id="PTHR37422">
    <property type="entry name" value="TEICHURONIC ACID BIOSYNTHESIS PROTEIN TUAE"/>
    <property type="match status" value="1"/>
</dbReference>
<dbReference type="AlphaFoldDB" id="A0A0L6W397"/>
<protein>
    <submittedName>
        <fullName evidence="7">O-antigen polymerase</fullName>
    </submittedName>
</protein>
<name>A0A0L6W397_9FIRM</name>